<dbReference type="Pfam" id="PF11951">
    <property type="entry name" value="Fungal_trans_2"/>
    <property type="match status" value="1"/>
</dbReference>
<dbReference type="EMBL" id="JAAOAO010000317">
    <property type="protein sequence ID" value="KAF5548193.1"/>
    <property type="molecule type" value="Genomic_DNA"/>
</dbReference>
<evidence type="ECO:0000259" key="2">
    <source>
        <dbReference type="Pfam" id="PF06985"/>
    </source>
</evidence>
<dbReference type="Pfam" id="PF06985">
    <property type="entry name" value="HET"/>
    <property type="match status" value="1"/>
</dbReference>
<organism evidence="3 4">
    <name type="scientific">Fusarium napiforme</name>
    <dbReference type="NCBI Taxonomy" id="42672"/>
    <lineage>
        <taxon>Eukaryota</taxon>
        <taxon>Fungi</taxon>
        <taxon>Dikarya</taxon>
        <taxon>Ascomycota</taxon>
        <taxon>Pezizomycotina</taxon>
        <taxon>Sordariomycetes</taxon>
        <taxon>Hypocreomycetidae</taxon>
        <taxon>Hypocreales</taxon>
        <taxon>Nectriaceae</taxon>
        <taxon>Fusarium</taxon>
        <taxon>Fusarium fujikuroi species complex</taxon>
    </lineage>
</organism>
<dbReference type="PANTHER" id="PTHR33112:SF1">
    <property type="entry name" value="HETEROKARYON INCOMPATIBILITY DOMAIN-CONTAINING PROTEIN"/>
    <property type="match status" value="1"/>
</dbReference>
<evidence type="ECO:0000313" key="3">
    <source>
        <dbReference type="EMBL" id="KAF5548193.1"/>
    </source>
</evidence>
<evidence type="ECO:0000313" key="4">
    <source>
        <dbReference type="Proteomes" id="UP000574317"/>
    </source>
</evidence>
<reference evidence="3 4" key="1">
    <citation type="submission" date="2020-05" db="EMBL/GenBank/DDBJ databases">
        <title>Identification and distribution of gene clusters putatively required for synthesis of sphingolipid metabolism inhibitors in phylogenetically diverse species of the filamentous fungus Fusarium.</title>
        <authorList>
            <person name="Kim H.-S."/>
            <person name="Busman M."/>
            <person name="Brown D.W."/>
            <person name="Divon H."/>
            <person name="Uhlig S."/>
            <person name="Proctor R.H."/>
        </authorList>
    </citation>
    <scope>NUCLEOTIDE SEQUENCE [LARGE SCALE GENOMIC DNA]</scope>
    <source>
        <strain evidence="3 4">NRRL 25196</strain>
    </source>
</reference>
<feature type="domain" description="Heterokaryon incompatibility" evidence="2">
    <location>
        <begin position="65"/>
        <end position="227"/>
    </location>
</feature>
<dbReference type="InterPro" id="IPR010730">
    <property type="entry name" value="HET"/>
</dbReference>
<protein>
    <recommendedName>
        <fullName evidence="2">Heterokaryon incompatibility domain-containing protein</fullName>
    </recommendedName>
</protein>
<name>A0A8H5J5W8_9HYPO</name>
<sequence>MDKNLAPNGSPTVIQSIQYWLSICDTQHIGTFCKPCSSQSNQQKTSWLIDVKDLCLVRGSSSAEYLALSYTWRNKTSEMVSGAELQLLRTNIDLLTSANALDQEKSKIPKVILDAMELTSAIGKRYLWVDRLCIIQDDPEKASEFASMDRVYSGAYLTIIAAAGYGLLSTPWETIYNPRFKEWTIPAGMAFQSSTGKFYVKREDRISSYYLELSLSEWGKRAWTYQEYILSKRVVFFLDNQVFWQCECALWDSQVLRPEESDRTQAKMLLDLATMRQFLVPTSPDFGMYVDLICPYNGRELSYAEDGLSACQGILSRLAPAFPGGFLFGLPRLYLDYALLWQPLKSSCYKSGHSARRPSLPSWAWCGWQCFVDPQSLELAPNIDQTRHNRETTENWKLQDSVAWELPEESPERPVLASNLISAQLSRAFFLSAATLEIRKMGEIHKVGFWNRPANMHSAYLKASGNPVLTKTSLHEMPKVVVLQNPKGEVAGLLRITGDFKCNPEEPIELIAISKGSANGRYLRTCFEEKLLQKSTYATSGKGLWPFKHRDANGMLFKAAYISAGRWFISDDEEDSDGIYAVCAQGHYKKHLKLVEYKDDKEYQFYNVLWVQRGDNNVAYRAGCGRVLAEAWERNNPDNGDWVTGAHSNISEQPQDAILNSEFSPLSSVFNPPAIEEAYASHGGDGWIDEAFGGMLPELMSFGLIPNASTTSIQTPEFLHMVDDLGTTAETTELSPREQLHQECENLPSPIESLPIDMNRPQIVSSQPVQVAETPQPYASTVVDRPFNDYSTILVEYYFKDTAAILALYDSEMNPFRSTVSRAWASSELIYCTLQSMAASFLSNIYPQLLNTGRHFRQKAIRLLNDLDDSAIHEQALIALFMIGGTASWFDVNDTGSEYFPRLKKHVQSLKTSGRMSPTGHSQAFFENTLACWEMFLAFVVDDEVFGETHLPLLPADPNTEPGSIFPVVQIPHPVTGVAHDIHSTLARVGRLVRRNRRRAMSKQFLTRESILEAHREVDEAAELEVFLTNLQVPLESAIVQTGDSQTPTWHLTALAEVYRFVGLIQLYHVFPDTLVSRMNFQNSHTGGDVADVSAHEAEERLRQFTLKAVEILRSIPAESGTKDFHPFLIVAVCSALTIPIVEVSASPQSMAGLGNSLALVAADVHRARGFLRGRLQLLLHSLPKNPIQRCIDIVEATWAETDNRQGSSGRPAYWMDVMMQNNWETFMA</sequence>
<dbReference type="Proteomes" id="UP000574317">
    <property type="component" value="Unassembled WGS sequence"/>
</dbReference>
<keyword evidence="1" id="KW-0539">Nucleus</keyword>
<evidence type="ECO:0000256" key="1">
    <source>
        <dbReference type="ARBA" id="ARBA00023242"/>
    </source>
</evidence>
<accession>A0A8H5J5W8</accession>
<keyword evidence="4" id="KW-1185">Reference proteome</keyword>
<dbReference type="PANTHER" id="PTHR33112">
    <property type="entry name" value="DOMAIN PROTEIN, PUTATIVE-RELATED"/>
    <property type="match status" value="1"/>
</dbReference>
<comment type="caution">
    <text evidence="3">The sequence shown here is derived from an EMBL/GenBank/DDBJ whole genome shotgun (WGS) entry which is preliminary data.</text>
</comment>
<proteinExistence type="predicted"/>
<dbReference type="AlphaFoldDB" id="A0A8H5J5W8"/>
<gene>
    <name evidence="3" type="ORF">FNAPI_8297</name>
</gene>
<dbReference type="InterPro" id="IPR021858">
    <property type="entry name" value="Fun_TF"/>
</dbReference>